<accession>A0A8S1UVG3</accession>
<evidence type="ECO:0000313" key="2">
    <source>
        <dbReference type="Proteomes" id="UP000683925"/>
    </source>
</evidence>
<keyword evidence="2" id="KW-1185">Reference proteome</keyword>
<dbReference type="AlphaFoldDB" id="A0A8S1UVG3"/>
<gene>
    <name evidence="1" type="ORF">POCTA_138.1.T0530035</name>
</gene>
<organism evidence="1 2">
    <name type="scientific">Paramecium octaurelia</name>
    <dbReference type="NCBI Taxonomy" id="43137"/>
    <lineage>
        <taxon>Eukaryota</taxon>
        <taxon>Sar</taxon>
        <taxon>Alveolata</taxon>
        <taxon>Ciliophora</taxon>
        <taxon>Intramacronucleata</taxon>
        <taxon>Oligohymenophorea</taxon>
        <taxon>Peniculida</taxon>
        <taxon>Parameciidae</taxon>
        <taxon>Paramecium</taxon>
    </lineage>
</organism>
<name>A0A8S1UVG3_PAROT</name>
<proteinExistence type="predicted"/>
<evidence type="ECO:0000313" key="1">
    <source>
        <dbReference type="EMBL" id="CAD8169098.1"/>
    </source>
</evidence>
<dbReference type="Proteomes" id="UP000683925">
    <property type="component" value="Unassembled WGS sequence"/>
</dbReference>
<evidence type="ECO:0008006" key="3">
    <source>
        <dbReference type="Google" id="ProtNLM"/>
    </source>
</evidence>
<protein>
    <recommendedName>
        <fullName evidence="3">Protein kinase domain-containing protein</fullName>
    </recommendedName>
</protein>
<comment type="caution">
    <text evidence="1">The sequence shown here is derived from an EMBL/GenBank/DDBJ whole genome shotgun (WGS) entry which is preliminary data.</text>
</comment>
<reference evidence="1" key="1">
    <citation type="submission" date="2021-01" db="EMBL/GenBank/DDBJ databases">
        <authorList>
            <consortium name="Genoscope - CEA"/>
            <person name="William W."/>
        </authorList>
    </citation>
    <scope>NUCLEOTIDE SEQUENCE</scope>
</reference>
<sequence length="97" mass="11303">MKGHYSSVCDIQSFGLVFNLLLTGKSPFPGQIYATIAKQIEIMLLILRVERLKKGITSYQCFNHPFIQLINRCFETIKMILQMKEKKVKYVQDECIK</sequence>
<dbReference type="EMBL" id="CAJJDP010000053">
    <property type="protein sequence ID" value="CAD8169098.1"/>
    <property type="molecule type" value="Genomic_DNA"/>
</dbReference>